<evidence type="ECO:0000313" key="5">
    <source>
        <dbReference type="Proteomes" id="UP000887568"/>
    </source>
</evidence>
<evidence type="ECO:0000256" key="2">
    <source>
        <dbReference type="SAM" id="SignalP"/>
    </source>
</evidence>
<dbReference type="Gene3D" id="1.10.1410.20">
    <property type="entry name" value="2'-5'-oligoadenylate synthetase 1, domain 2"/>
    <property type="match status" value="1"/>
</dbReference>
<dbReference type="OrthoDB" id="1885901at2759"/>
<accession>A0A913YXJ4</accession>
<dbReference type="Pfam" id="PF10421">
    <property type="entry name" value="OAS1_C"/>
    <property type="match status" value="1"/>
</dbReference>
<dbReference type="GO" id="GO:0001730">
    <property type="term" value="F:2'-5'-oligoadenylate synthetase activity"/>
    <property type="evidence" value="ECO:0007669"/>
    <property type="project" value="TreeGrafter"/>
</dbReference>
<dbReference type="Proteomes" id="UP000887568">
    <property type="component" value="Unplaced"/>
</dbReference>
<keyword evidence="1" id="KW-1133">Transmembrane helix</keyword>
<name>A0A913YXJ4_PATMI</name>
<keyword evidence="2" id="KW-0732">Signal</keyword>
<dbReference type="EnsemblMetazoa" id="XM_038188330.1">
    <property type="protein sequence ID" value="XP_038044258.1"/>
    <property type="gene ID" value="LOC119718899"/>
</dbReference>
<evidence type="ECO:0000313" key="4">
    <source>
        <dbReference type="EnsemblMetazoa" id="XP_038044258.1"/>
    </source>
</evidence>
<dbReference type="RefSeq" id="XP_038044258.1">
    <property type="nucleotide sequence ID" value="XM_038188330.1"/>
</dbReference>
<keyword evidence="5" id="KW-1185">Reference proteome</keyword>
<organism evidence="4 5">
    <name type="scientific">Patiria miniata</name>
    <name type="common">Bat star</name>
    <name type="synonym">Asterina miniata</name>
    <dbReference type="NCBI Taxonomy" id="46514"/>
    <lineage>
        <taxon>Eukaryota</taxon>
        <taxon>Metazoa</taxon>
        <taxon>Echinodermata</taxon>
        <taxon>Eleutherozoa</taxon>
        <taxon>Asterozoa</taxon>
        <taxon>Asteroidea</taxon>
        <taxon>Valvatacea</taxon>
        <taxon>Valvatida</taxon>
        <taxon>Asterinidae</taxon>
        <taxon>Patiria</taxon>
    </lineage>
</organism>
<reference evidence="4" key="1">
    <citation type="submission" date="2022-11" db="UniProtKB">
        <authorList>
            <consortium name="EnsemblMetazoa"/>
        </authorList>
    </citation>
    <scope>IDENTIFICATION</scope>
</reference>
<dbReference type="PANTHER" id="PTHR11258:SF11">
    <property type="entry name" value="C2H2-TYPE DOMAIN-CONTAINING PROTEIN"/>
    <property type="match status" value="1"/>
</dbReference>
<feature type="domain" description="2'-5'-oligoadenylate synthetase 1" evidence="3">
    <location>
        <begin position="188"/>
        <end position="328"/>
    </location>
</feature>
<protein>
    <recommendedName>
        <fullName evidence="3">2'-5'-oligoadenylate synthetase 1 domain-containing protein</fullName>
    </recommendedName>
</protein>
<keyword evidence="1" id="KW-0812">Transmembrane</keyword>
<feature type="transmembrane region" description="Helical" evidence="1">
    <location>
        <begin position="122"/>
        <end position="141"/>
    </location>
</feature>
<feature type="chain" id="PRO_5037517702" description="2'-5'-oligoadenylate synthetase 1 domain-containing protein" evidence="2">
    <location>
        <begin position="19"/>
        <end position="343"/>
    </location>
</feature>
<dbReference type="AlphaFoldDB" id="A0A913YXJ4"/>
<dbReference type="GO" id="GO:0005654">
    <property type="term" value="C:nucleoplasm"/>
    <property type="evidence" value="ECO:0007669"/>
    <property type="project" value="TreeGrafter"/>
</dbReference>
<dbReference type="SUPFAM" id="SSF81631">
    <property type="entry name" value="PAP/OAS1 substrate-binding domain"/>
    <property type="match status" value="1"/>
</dbReference>
<sequence>MKVYMCLVLLMVVGGALSFAPRDDFLHDNFGKRNFSEGESREMAERHDFLHDNLGKRNFSEGESREMAERHDFLHDNFGKRNFSEGESREMAERHDFLHDNLGKRNFSEGESREMAERHAKMKVYMCLVLLMVVGGALSFAPRDESLQRVFVKRVLTEGEAQEMVERAAHADMFRAMLQLPNGYDREFYSASLAQHQLQFMERIPGHVKALIRLVKYLAYECLPDKLHKSYPLELITVYRWENAGKPQRISKAQGLKDVLQVLTNLRGLRHYWTYLYYAALANQAITQLGYINPIVLDPANPTNNACWVYQKGNNIIMIEEAARATLKFNLLKDVVVSANWKG</sequence>
<dbReference type="GO" id="GO:0003725">
    <property type="term" value="F:double-stranded RNA binding"/>
    <property type="evidence" value="ECO:0007669"/>
    <property type="project" value="TreeGrafter"/>
</dbReference>
<dbReference type="GO" id="GO:0005829">
    <property type="term" value="C:cytosol"/>
    <property type="evidence" value="ECO:0007669"/>
    <property type="project" value="TreeGrafter"/>
</dbReference>
<proteinExistence type="predicted"/>
<dbReference type="InterPro" id="IPR018952">
    <property type="entry name" value="2-5-oligoAdlate_synth_1_dom2/C"/>
</dbReference>
<evidence type="ECO:0000256" key="1">
    <source>
        <dbReference type="SAM" id="Phobius"/>
    </source>
</evidence>
<dbReference type="PANTHER" id="PTHR11258">
    <property type="entry name" value="2-5 OLIGOADENYLATE SYNTHETASE"/>
    <property type="match status" value="1"/>
</dbReference>
<feature type="signal peptide" evidence="2">
    <location>
        <begin position="1"/>
        <end position="18"/>
    </location>
</feature>
<dbReference type="GO" id="GO:0016020">
    <property type="term" value="C:membrane"/>
    <property type="evidence" value="ECO:0007669"/>
    <property type="project" value="TreeGrafter"/>
</dbReference>
<dbReference type="GeneID" id="119718899"/>
<evidence type="ECO:0000259" key="3">
    <source>
        <dbReference type="Pfam" id="PF10421"/>
    </source>
</evidence>
<keyword evidence="1" id="KW-0472">Membrane</keyword>